<feature type="region of interest" description="Disordered" evidence="1">
    <location>
        <begin position="1"/>
        <end position="54"/>
    </location>
</feature>
<evidence type="ECO:0000256" key="1">
    <source>
        <dbReference type="SAM" id="MobiDB-lite"/>
    </source>
</evidence>
<name>A0ABQ3SPQ8_9ACTN</name>
<protein>
    <submittedName>
        <fullName evidence="2">Uncharacterized protein</fullName>
    </submittedName>
</protein>
<sequence>MRKEPVKGCCQDRPPGTDWWGDGAGRRTGGTRLMGGDLNTVRSGTRSHRGGTGLCDRVSVTRRTTHEPSGSPVWGHRGRTARVFLSSSRTQGALRRGRAGRFGVR</sequence>
<comment type="caution">
    <text evidence="2">The sequence shown here is derived from an EMBL/GenBank/DDBJ whole genome shotgun (WGS) entry which is preliminary data.</text>
</comment>
<reference evidence="3" key="1">
    <citation type="submission" date="2023-07" db="EMBL/GenBank/DDBJ databases">
        <title>Whole genome shotgun sequence of Streptomyces nojiriensis NBRC 13794.</title>
        <authorList>
            <person name="Komaki H."/>
            <person name="Tamura T."/>
        </authorList>
    </citation>
    <scope>NUCLEOTIDE SEQUENCE [LARGE SCALE GENOMIC DNA]</scope>
    <source>
        <strain evidence="3">NBRC 13794</strain>
    </source>
</reference>
<organism evidence="2 3">
    <name type="scientific">Streptomyces nojiriensis</name>
    <dbReference type="NCBI Taxonomy" id="66374"/>
    <lineage>
        <taxon>Bacteria</taxon>
        <taxon>Bacillati</taxon>
        <taxon>Actinomycetota</taxon>
        <taxon>Actinomycetes</taxon>
        <taxon>Kitasatosporales</taxon>
        <taxon>Streptomycetaceae</taxon>
        <taxon>Streptomyces</taxon>
    </lineage>
</organism>
<keyword evidence="3" id="KW-1185">Reference proteome</keyword>
<dbReference type="Proteomes" id="UP000613974">
    <property type="component" value="Unassembled WGS sequence"/>
</dbReference>
<accession>A0ABQ3SPQ8</accession>
<evidence type="ECO:0000313" key="3">
    <source>
        <dbReference type="Proteomes" id="UP000613974"/>
    </source>
</evidence>
<evidence type="ECO:0000313" key="2">
    <source>
        <dbReference type="EMBL" id="GHI70120.1"/>
    </source>
</evidence>
<dbReference type="EMBL" id="BNEC01000005">
    <property type="protein sequence ID" value="GHI70120.1"/>
    <property type="molecule type" value="Genomic_DNA"/>
</dbReference>
<gene>
    <name evidence="2" type="ORF">Snoj_40380</name>
</gene>
<feature type="compositionally biased region" description="Low complexity" evidence="1">
    <location>
        <begin position="30"/>
        <end position="44"/>
    </location>
</feature>
<proteinExistence type="predicted"/>